<keyword evidence="3" id="KW-1185">Reference proteome</keyword>
<feature type="compositionally biased region" description="Basic and acidic residues" evidence="1">
    <location>
        <begin position="200"/>
        <end position="210"/>
    </location>
</feature>
<comment type="caution">
    <text evidence="2">The sequence shown here is derived from an EMBL/GenBank/DDBJ whole genome shotgun (WGS) entry which is preliminary data.</text>
</comment>
<proteinExistence type="predicted"/>
<protein>
    <submittedName>
        <fullName evidence="2">Uncharacterized protein</fullName>
    </submittedName>
</protein>
<accession>A0ABR1J2J3</accession>
<dbReference type="EMBL" id="JBANRG010000051">
    <property type="protein sequence ID" value="KAK7444304.1"/>
    <property type="molecule type" value="Genomic_DNA"/>
</dbReference>
<evidence type="ECO:0000313" key="3">
    <source>
        <dbReference type="Proteomes" id="UP001498398"/>
    </source>
</evidence>
<feature type="region of interest" description="Disordered" evidence="1">
    <location>
        <begin position="155"/>
        <end position="266"/>
    </location>
</feature>
<feature type="compositionally biased region" description="Basic residues" evidence="1">
    <location>
        <begin position="239"/>
        <end position="252"/>
    </location>
</feature>
<feature type="compositionally biased region" description="Pro residues" evidence="1">
    <location>
        <begin position="157"/>
        <end position="166"/>
    </location>
</feature>
<gene>
    <name evidence="2" type="ORF">VKT23_015316</name>
</gene>
<reference evidence="2 3" key="1">
    <citation type="submission" date="2024-01" db="EMBL/GenBank/DDBJ databases">
        <title>A draft genome for the cacao thread blight pathogen Marasmiellus scandens.</title>
        <authorList>
            <person name="Baruah I.K."/>
            <person name="Leung J."/>
            <person name="Bukari Y."/>
            <person name="Amoako-Attah I."/>
            <person name="Meinhardt L.W."/>
            <person name="Bailey B.A."/>
            <person name="Cohen S.P."/>
        </authorList>
    </citation>
    <scope>NUCLEOTIDE SEQUENCE [LARGE SCALE GENOMIC DNA]</scope>
    <source>
        <strain evidence="2 3">GH-19</strain>
    </source>
</reference>
<evidence type="ECO:0000313" key="2">
    <source>
        <dbReference type="EMBL" id="KAK7444304.1"/>
    </source>
</evidence>
<sequence length="266" mass="30077">MRRSYCLSFAGEKQAKLFQLAYNGIVPPEADIPCPLDKKHHLDINLGTKNKHNLGRLHFSCECRSNDHGKKLSWYSSELPKEKYEEVCDRFKDWEQEWNVGRRNGKKRSKTRGNQTVKENEVAQENVPKKTKGDNAAKAVPTVTTNKAYVEIKRVPQPFPMSPPSRPRNATPGPSGQKCSPSPLDMSLPPTPPATSPAKPLDKGKRRADELASSTPAKRQKLEDLVELTDSEDEDKQTKKSKASKRKWKRRGAGYSQDWPIDLTQD</sequence>
<feature type="region of interest" description="Disordered" evidence="1">
    <location>
        <begin position="103"/>
        <end position="142"/>
    </location>
</feature>
<evidence type="ECO:0000256" key="1">
    <source>
        <dbReference type="SAM" id="MobiDB-lite"/>
    </source>
</evidence>
<feature type="compositionally biased region" description="Acidic residues" evidence="1">
    <location>
        <begin position="225"/>
        <end position="235"/>
    </location>
</feature>
<name>A0ABR1J2J3_9AGAR</name>
<dbReference type="Proteomes" id="UP001498398">
    <property type="component" value="Unassembled WGS sequence"/>
</dbReference>
<organism evidence="2 3">
    <name type="scientific">Marasmiellus scandens</name>
    <dbReference type="NCBI Taxonomy" id="2682957"/>
    <lineage>
        <taxon>Eukaryota</taxon>
        <taxon>Fungi</taxon>
        <taxon>Dikarya</taxon>
        <taxon>Basidiomycota</taxon>
        <taxon>Agaricomycotina</taxon>
        <taxon>Agaricomycetes</taxon>
        <taxon>Agaricomycetidae</taxon>
        <taxon>Agaricales</taxon>
        <taxon>Marasmiineae</taxon>
        <taxon>Omphalotaceae</taxon>
        <taxon>Marasmiellus</taxon>
    </lineage>
</organism>